<evidence type="ECO:0000313" key="5">
    <source>
        <dbReference type="Proteomes" id="UP000663852"/>
    </source>
</evidence>
<evidence type="ECO:0000313" key="3">
    <source>
        <dbReference type="EMBL" id="CAF1282468.1"/>
    </source>
</evidence>
<dbReference type="OrthoDB" id="10066116at2759"/>
<keyword evidence="1" id="KW-0472">Membrane</keyword>
<dbReference type="EMBL" id="CAJNOR010002353">
    <property type="protein sequence ID" value="CAF1282468.1"/>
    <property type="molecule type" value="Genomic_DNA"/>
</dbReference>
<organism evidence="2 5">
    <name type="scientific">Adineta ricciae</name>
    <name type="common">Rotifer</name>
    <dbReference type="NCBI Taxonomy" id="249248"/>
    <lineage>
        <taxon>Eukaryota</taxon>
        <taxon>Metazoa</taxon>
        <taxon>Spiralia</taxon>
        <taxon>Gnathifera</taxon>
        <taxon>Rotifera</taxon>
        <taxon>Eurotatoria</taxon>
        <taxon>Bdelloidea</taxon>
        <taxon>Adinetida</taxon>
        <taxon>Adinetidae</taxon>
        <taxon>Adineta</taxon>
    </lineage>
</organism>
<sequence>MSIWEDVAVATPLEYPNKQSPTNAELALKRHTAKLGLTNHARRIKPEGSVQKSLTNVYSSTEHYNQHSSLSTPRSQEWFYEEKDSLTKRKRSSKSGCSACITSTPCRYITIGVFLGLLLSLAAIIPLLILWKTAGSGTSTSGSNSGTSSLSSSLISPGLKTYTTIDQCSTYFCDERLFFETNMTSTELALKITVQRTGNATYTNAFNNYSPILSFNCTDSSSYFECFFFLQSGQLPAGNYTAAVQFGLSNLNHTSSMDTYSISTKNICGTVATASGHF</sequence>
<keyword evidence="1" id="KW-0812">Transmembrane</keyword>
<name>A0A813VDS1_ADIRI</name>
<evidence type="ECO:0000313" key="4">
    <source>
        <dbReference type="Proteomes" id="UP000663828"/>
    </source>
</evidence>
<protein>
    <submittedName>
        <fullName evidence="2">Uncharacterized protein</fullName>
    </submittedName>
</protein>
<proteinExistence type="predicted"/>
<dbReference type="Proteomes" id="UP000663828">
    <property type="component" value="Unassembled WGS sequence"/>
</dbReference>
<feature type="transmembrane region" description="Helical" evidence="1">
    <location>
        <begin position="108"/>
        <end position="131"/>
    </location>
</feature>
<dbReference type="AlphaFoldDB" id="A0A813VDS1"/>
<gene>
    <name evidence="2" type="ORF">EDS130_LOCUS6549</name>
    <name evidence="3" type="ORF">XAT740_LOCUS27893</name>
</gene>
<evidence type="ECO:0000313" key="2">
    <source>
        <dbReference type="EMBL" id="CAF0835218.1"/>
    </source>
</evidence>
<comment type="caution">
    <text evidence="2">The sequence shown here is derived from an EMBL/GenBank/DDBJ whole genome shotgun (WGS) entry which is preliminary data.</text>
</comment>
<dbReference type="Proteomes" id="UP000663852">
    <property type="component" value="Unassembled WGS sequence"/>
</dbReference>
<keyword evidence="1" id="KW-1133">Transmembrane helix</keyword>
<evidence type="ECO:0000256" key="1">
    <source>
        <dbReference type="SAM" id="Phobius"/>
    </source>
</evidence>
<dbReference type="EMBL" id="CAJNOJ010000019">
    <property type="protein sequence ID" value="CAF0835218.1"/>
    <property type="molecule type" value="Genomic_DNA"/>
</dbReference>
<accession>A0A813VDS1</accession>
<keyword evidence="4" id="KW-1185">Reference proteome</keyword>
<reference evidence="2" key="1">
    <citation type="submission" date="2021-02" db="EMBL/GenBank/DDBJ databases">
        <authorList>
            <person name="Nowell W R."/>
        </authorList>
    </citation>
    <scope>NUCLEOTIDE SEQUENCE</scope>
</reference>